<dbReference type="CDD" id="cd04179">
    <property type="entry name" value="DPM_DPG-synthase_like"/>
    <property type="match status" value="1"/>
</dbReference>
<dbReference type="SUPFAM" id="SSF53448">
    <property type="entry name" value="Nucleotide-diphospho-sugar transferases"/>
    <property type="match status" value="1"/>
</dbReference>
<dbReference type="RefSeq" id="WP_261502197.1">
    <property type="nucleotide sequence ID" value="NZ_JAODYH010000014.1"/>
</dbReference>
<evidence type="ECO:0000259" key="1">
    <source>
        <dbReference type="Pfam" id="PF00535"/>
    </source>
</evidence>
<evidence type="ECO:0000313" key="2">
    <source>
        <dbReference type="EMBL" id="MCT9812950.1"/>
    </source>
</evidence>
<dbReference type="InterPro" id="IPR029044">
    <property type="entry name" value="Nucleotide-diphossugar_trans"/>
</dbReference>
<evidence type="ECO:0000313" key="3">
    <source>
        <dbReference type="Proteomes" id="UP001525968"/>
    </source>
</evidence>
<dbReference type="PANTHER" id="PTHR10859">
    <property type="entry name" value="GLYCOSYL TRANSFERASE"/>
    <property type="match status" value="1"/>
</dbReference>
<dbReference type="Pfam" id="PF00535">
    <property type="entry name" value="Glycos_transf_2"/>
    <property type="match status" value="1"/>
</dbReference>
<dbReference type="Gene3D" id="3.90.550.10">
    <property type="entry name" value="Spore Coat Polysaccharide Biosynthesis Protein SpsA, Chain A"/>
    <property type="match status" value="1"/>
</dbReference>
<dbReference type="Proteomes" id="UP001525968">
    <property type="component" value="Unassembled WGS sequence"/>
</dbReference>
<dbReference type="EMBL" id="JAODYH010000014">
    <property type="protein sequence ID" value="MCT9812950.1"/>
    <property type="molecule type" value="Genomic_DNA"/>
</dbReference>
<comment type="caution">
    <text evidence="2">The sequence shown here is derived from an EMBL/GenBank/DDBJ whole genome shotgun (WGS) entry which is preliminary data.</text>
</comment>
<proteinExistence type="predicted"/>
<gene>
    <name evidence="2" type="ORF">N0K08_20160</name>
</gene>
<feature type="domain" description="Glycosyltransferase 2-like" evidence="1">
    <location>
        <begin position="8"/>
        <end position="133"/>
    </location>
</feature>
<reference evidence="2 3" key="1">
    <citation type="submission" date="2022-09" db="EMBL/GenBank/DDBJ databases">
        <title>Draft genome of isolate Be4.</title>
        <authorList>
            <person name="Sanchez-Castro I."/>
            <person name="Martinez-Rodriguez P."/>
            <person name="Descostes M."/>
            <person name="Merroun M."/>
        </authorList>
    </citation>
    <scope>NUCLEOTIDE SEQUENCE [LARGE SCALE GENOMIC DNA]</scope>
    <source>
        <strain evidence="2 3">Be4</strain>
    </source>
</reference>
<name>A0ABT2PR55_9BURK</name>
<protein>
    <submittedName>
        <fullName evidence="2">Glycosyltransferase family 2 protein</fullName>
    </submittedName>
</protein>
<dbReference type="PANTHER" id="PTHR10859:SF91">
    <property type="entry name" value="DOLICHYL-PHOSPHATE BETA-GLUCOSYLTRANSFERASE"/>
    <property type="match status" value="1"/>
</dbReference>
<organism evidence="2 3">
    <name type="scientific">Acidovorax bellezanensis</name>
    <dbReference type="NCBI Taxonomy" id="2976702"/>
    <lineage>
        <taxon>Bacteria</taxon>
        <taxon>Pseudomonadati</taxon>
        <taxon>Pseudomonadota</taxon>
        <taxon>Betaproteobacteria</taxon>
        <taxon>Burkholderiales</taxon>
        <taxon>Comamonadaceae</taxon>
        <taxon>Acidovorax</taxon>
    </lineage>
</organism>
<accession>A0ABT2PR55</accession>
<dbReference type="InterPro" id="IPR001173">
    <property type="entry name" value="Glyco_trans_2-like"/>
</dbReference>
<keyword evidence="3" id="KW-1185">Reference proteome</keyword>
<sequence>MAFSAITVIPYYNHPATITAMVEGVLRAGLPCIVVNDGSARESVGVLDSLALQHGALVQVLHLPRNLGKGGAMMAGLREALRQGYSHAVQIDADGQHRCDEIPRFVAAARQASEAMVCGAPAYDASVPKSRLYARYFTHVWVWINTLSLDIQDSMCGLRVYPLAATVALLDQVRLGQRMEFDTEVLVRLHWRGLRVLSLRTPVTYPQDGISHFQLWRDNALISGMHARLFFGMLVRSPALLGRRLLRGLRA</sequence>